<dbReference type="SMART" id="SM00138">
    <property type="entry name" value="MeTrc"/>
    <property type="match status" value="1"/>
</dbReference>
<keyword evidence="4" id="KW-0808">Transferase</keyword>
<dbReference type="InterPro" id="IPR029063">
    <property type="entry name" value="SAM-dependent_MTases_sf"/>
</dbReference>
<dbReference type="EC" id="2.1.1.80" evidence="2"/>
<accession>A0A133VKQ1</accession>
<dbReference type="Gene3D" id="3.40.50.150">
    <property type="entry name" value="Vaccinia Virus protein VP39"/>
    <property type="match status" value="1"/>
</dbReference>
<evidence type="ECO:0000256" key="2">
    <source>
        <dbReference type="ARBA" id="ARBA00012534"/>
    </source>
</evidence>
<evidence type="ECO:0000256" key="5">
    <source>
        <dbReference type="ARBA" id="ARBA00022691"/>
    </source>
</evidence>
<dbReference type="GO" id="GO:0032259">
    <property type="term" value="P:methylation"/>
    <property type="evidence" value="ECO:0007669"/>
    <property type="project" value="UniProtKB-KW"/>
</dbReference>
<dbReference type="GO" id="GO:0008983">
    <property type="term" value="F:protein-glutamate O-methyltransferase activity"/>
    <property type="evidence" value="ECO:0007669"/>
    <property type="project" value="UniProtKB-EC"/>
</dbReference>
<evidence type="ECO:0000313" key="7">
    <source>
        <dbReference type="EMBL" id="KXB06997.1"/>
    </source>
</evidence>
<gene>
    <name evidence="7" type="ORF">AKJ51_02340</name>
</gene>
<dbReference type="InterPro" id="IPR000780">
    <property type="entry name" value="CheR_MeTrfase"/>
</dbReference>
<dbReference type="Gene3D" id="1.10.155.10">
    <property type="entry name" value="Chemotaxis receptor methyltransferase CheR, N-terminal domain"/>
    <property type="match status" value="1"/>
</dbReference>
<dbReference type="PROSITE" id="PS50123">
    <property type="entry name" value="CHER"/>
    <property type="match status" value="1"/>
</dbReference>
<reference evidence="7 8" key="1">
    <citation type="journal article" date="2016" name="Sci. Rep.">
        <title>Metabolic traits of an uncultured archaeal lineage -MSBL1- from brine pools of the Red Sea.</title>
        <authorList>
            <person name="Mwirichia R."/>
            <person name="Alam I."/>
            <person name="Rashid M."/>
            <person name="Vinu M."/>
            <person name="Ba-Alawi W."/>
            <person name="Anthony Kamau A."/>
            <person name="Kamanda Ngugi D."/>
            <person name="Goker M."/>
            <person name="Klenk H.P."/>
            <person name="Bajic V."/>
            <person name="Stingl U."/>
        </authorList>
    </citation>
    <scope>NUCLEOTIDE SEQUENCE [LARGE SCALE GENOMIC DNA]</scope>
    <source>
        <strain evidence="7">SCGC-AAA382A20</strain>
    </source>
</reference>
<comment type="catalytic activity">
    <reaction evidence="1">
        <text>L-glutamyl-[protein] + S-adenosyl-L-methionine = [protein]-L-glutamate 5-O-methyl ester + S-adenosyl-L-homocysteine</text>
        <dbReference type="Rhea" id="RHEA:24452"/>
        <dbReference type="Rhea" id="RHEA-COMP:10208"/>
        <dbReference type="Rhea" id="RHEA-COMP:10311"/>
        <dbReference type="ChEBI" id="CHEBI:29973"/>
        <dbReference type="ChEBI" id="CHEBI:57856"/>
        <dbReference type="ChEBI" id="CHEBI:59789"/>
        <dbReference type="ChEBI" id="CHEBI:82795"/>
        <dbReference type="EC" id="2.1.1.80"/>
    </reaction>
</comment>
<dbReference type="AlphaFoldDB" id="A0A133VKQ1"/>
<dbReference type="Proteomes" id="UP000070263">
    <property type="component" value="Unassembled WGS sequence"/>
</dbReference>
<dbReference type="PANTHER" id="PTHR24422">
    <property type="entry name" value="CHEMOTAXIS PROTEIN METHYLTRANSFERASE"/>
    <property type="match status" value="1"/>
</dbReference>
<dbReference type="InterPro" id="IPR022642">
    <property type="entry name" value="CheR_C"/>
</dbReference>
<evidence type="ECO:0000259" key="6">
    <source>
        <dbReference type="PROSITE" id="PS50123"/>
    </source>
</evidence>
<keyword evidence="5" id="KW-0949">S-adenosyl-L-methionine</keyword>
<dbReference type="PANTHER" id="PTHR24422:SF10">
    <property type="entry name" value="CHEMOTAXIS PROTEIN METHYLTRANSFERASE 2"/>
    <property type="match status" value="1"/>
</dbReference>
<name>A0A133VKQ1_9EURY</name>
<dbReference type="SUPFAM" id="SSF47757">
    <property type="entry name" value="Chemotaxis receptor methyltransferase CheR, N-terminal domain"/>
    <property type="match status" value="1"/>
</dbReference>
<evidence type="ECO:0000256" key="4">
    <source>
        <dbReference type="ARBA" id="ARBA00022679"/>
    </source>
</evidence>
<dbReference type="SUPFAM" id="SSF53335">
    <property type="entry name" value="S-adenosyl-L-methionine-dependent methyltransferases"/>
    <property type="match status" value="1"/>
</dbReference>
<dbReference type="InterPro" id="IPR050903">
    <property type="entry name" value="Bact_Chemotaxis_MeTrfase"/>
</dbReference>
<proteinExistence type="predicted"/>
<sequence>MSSEDRHLEDLKKIIFEEGGFDPSPYSKKFLKRKIRNRMRKHDIDSFRKYANFLEESPSECSILIDAISIPVTEFFRDREVWDDFEDIVLEELISDKKDKGQKLVRVWSAGCASGEETYSIIMSIKEFLGSNFDELNVRVYGTDIDDEALSKARKGVYTEEEVENVPKKFLKKYFEPDDGKYRVKKTLKRNLKFKKHNLIDGPEFNNFDVIFCRNMVIYFSKDSHQIVHNRLYESLNDSGFLIIGKTEILHGKAREKLKRVTKNRIYKKPSTFPSRD</sequence>
<dbReference type="PRINTS" id="PR00996">
    <property type="entry name" value="CHERMTFRASE"/>
</dbReference>
<dbReference type="InterPro" id="IPR036804">
    <property type="entry name" value="CheR_N_sf"/>
</dbReference>
<evidence type="ECO:0000313" key="8">
    <source>
        <dbReference type="Proteomes" id="UP000070263"/>
    </source>
</evidence>
<keyword evidence="8" id="KW-1185">Reference proteome</keyword>
<dbReference type="Pfam" id="PF01739">
    <property type="entry name" value="CheR"/>
    <property type="match status" value="1"/>
</dbReference>
<protein>
    <recommendedName>
        <fullName evidence="2">protein-glutamate O-methyltransferase</fullName>
        <ecNumber evidence="2">2.1.1.80</ecNumber>
    </recommendedName>
</protein>
<feature type="domain" description="CheR-type methyltransferase" evidence="6">
    <location>
        <begin position="1"/>
        <end position="277"/>
    </location>
</feature>
<evidence type="ECO:0000256" key="3">
    <source>
        <dbReference type="ARBA" id="ARBA00022603"/>
    </source>
</evidence>
<dbReference type="PATRIC" id="fig|1698280.3.peg.364"/>
<dbReference type="InterPro" id="IPR022641">
    <property type="entry name" value="CheR_N"/>
</dbReference>
<dbReference type="EMBL" id="LHYE01000021">
    <property type="protein sequence ID" value="KXB06997.1"/>
    <property type="molecule type" value="Genomic_DNA"/>
</dbReference>
<dbReference type="Pfam" id="PF03705">
    <property type="entry name" value="CheR_N"/>
    <property type="match status" value="1"/>
</dbReference>
<keyword evidence="3" id="KW-0489">Methyltransferase</keyword>
<evidence type="ECO:0000256" key="1">
    <source>
        <dbReference type="ARBA" id="ARBA00001541"/>
    </source>
</evidence>
<organism evidence="7 8">
    <name type="scientific">candidate division MSBL1 archaeon SCGC-AAA382A20</name>
    <dbReference type="NCBI Taxonomy" id="1698280"/>
    <lineage>
        <taxon>Archaea</taxon>
        <taxon>Methanobacteriati</taxon>
        <taxon>Methanobacteriota</taxon>
        <taxon>candidate division MSBL1</taxon>
    </lineage>
</organism>
<comment type="caution">
    <text evidence="7">The sequence shown here is derived from an EMBL/GenBank/DDBJ whole genome shotgun (WGS) entry which is preliminary data.</text>
</comment>